<evidence type="ECO:0000256" key="1">
    <source>
        <dbReference type="ARBA" id="ARBA00007946"/>
    </source>
</evidence>
<dbReference type="AlphaFoldDB" id="A0A4Q9N2B8"/>
<dbReference type="SFLD" id="SFLDS00005">
    <property type="entry name" value="Isoprenoid_Synthase_Type_I"/>
    <property type="match status" value="1"/>
</dbReference>
<dbReference type="EMBL" id="ML143393">
    <property type="protein sequence ID" value="TBU32866.1"/>
    <property type="molecule type" value="Genomic_DNA"/>
</dbReference>
<dbReference type="OrthoDB" id="2998174at2759"/>
<keyword evidence="2" id="KW-0456">Lyase</keyword>
<name>A0A4Q9N2B8_9APHY</name>
<dbReference type="GO" id="GO:0016838">
    <property type="term" value="F:carbon-oxygen lyase activity, acting on phosphates"/>
    <property type="evidence" value="ECO:0007669"/>
    <property type="project" value="InterPro"/>
</dbReference>
<dbReference type="InterPro" id="IPR008949">
    <property type="entry name" value="Isoprenoid_synthase_dom_sf"/>
</dbReference>
<dbReference type="InterPro" id="IPR024652">
    <property type="entry name" value="Trichodiene_synth"/>
</dbReference>
<accession>A0A4Q9N2B8</accession>
<gene>
    <name evidence="3" type="ORF">BD311DRAFT_749873</name>
</gene>
<dbReference type="Proteomes" id="UP000292957">
    <property type="component" value="Unassembled WGS sequence"/>
</dbReference>
<proteinExistence type="inferred from homology"/>
<evidence type="ECO:0000313" key="3">
    <source>
        <dbReference type="EMBL" id="TBU32866.1"/>
    </source>
</evidence>
<dbReference type="Pfam" id="PF06330">
    <property type="entry name" value="TRI5"/>
    <property type="match status" value="1"/>
</dbReference>
<protein>
    <submittedName>
        <fullName evidence="3">Terpenoid synthase</fullName>
    </submittedName>
</protein>
<dbReference type="SFLD" id="SFLDG01021">
    <property type="entry name" value="Trichodiene_Synthase_Like"/>
    <property type="match status" value="1"/>
</dbReference>
<dbReference type="Gene3D" id="1.10.600.10">
    <property type="entry name" value="Farnesyl Diphosphate Synthase"/>
    <property type="match status" value="1"/>
</dbReference>
<comment type="similarity">
    <text evidence="1">Belongs to the trichodiene synthase family.</text>
</comment>
<reference evidence="3" key="1">
    <citation type="submission" date="2019-01" db="EMBL/GenBank/DDBJ databases">
        <title>Draft genome sequences of three monokaryotic isolates of the white-rot basidiomycete fungus Dichomitus squalens.</title>
        <authorList>
            <consortium name="DOE Joint Genome Institute"/>
            <person name="Lopez S.C."/>
            <person name="Andreopoulos B."/>
            <person name="Pangilinan J."/>
            <person name="Lipzen A."/>
            <person name="Riley R."/>
            <person name="Ahrendt S."/>
            <person name="Ng V."/>
            <person name="Barry K."/>
            <person name="Daum C."/>
            <person name="Grigoriev I.V."/>
            <person name="Hilden K.S."/>
            <person name="Makela M.R."/>
            <person name="de Vries R.P."/>
        </authorList>
    </citation>
    <scope>NUCLEOTIDE SEQUENCE [LARGE SCALE GENOMIC DNA]</scope>
    <source>
        <strain evidence="3">OM18370.1</strain>
    </source>
</reference>
<dbReference type="SUPFAM" id="SSF48576">
    <property type="entry name" value="Terpenoid synthases"/>
    <property type="match status" value="1"/>
</dbReference>
<sequence>MSSRTAPSVATCVQLVLNLLDCRCPPNAPPAMPSLTLSPLALLWRSARSHASLLYLLLPHVLTAPSLPIKEGSLFVDDKIRPDAFHETKRIIRDFLSGLGFRSPRTPKNFDLRQQLAAEIASWNIDVSTTFTEKMLHNSCNMAECCYSHESPEHQYFIALYTAFTFYADDHCGADPEPIGQFAQRCLEGAPQLDPVLDRFAAHLNKAFGLWPRIGANAIISGTFDSMTAMYIEYTTKDMATRPGATRYPYYVRTKSGVGPPYAHFIFPSAWRSSVNSYIQIIPELDYFINCTNDLLSFYKESLAGETDNYVHLRASAERKSPTDVLRTLAAEVTDTVERIDAITSVDPELATLWQRFLQGYLEFHVKTTRYRLAELGFYA</sequence>
<organism evidence="3">
    <name type="scientific">Dichomitus squalens</name>
    <dbReference type="NCBI Taxonomy" id="114155"/>
    <lineage>
        <taxon>Eukaryota</taxon>
        <taxon>Fungi</taxon>
        <taxon>Dikarya</taxon>
        <taxon>Basidiomycota</taxon>
        <taxon>Agaricomycotina</taxon>
        <taxon>Agaricomycetes</taxon>
        <taxon>Polyporales</taxon>
        <taxon>Polyporaceae</taxon>
        <taxon>Dichomitus</taxon>
    </lineage>
</organism>
<evidence type="ECO:0000256" key="2">
    <source>
        <dbReference type="ARBA" id="ARBA00023239"/>
    </source>
</evidence>